<comment type="caution">
    <text evidence="1">The sequence shown here is derived from an EMBL/GenBank/DDBJ whole genome shotgun (WGS) entry which is preliminary data.</text>
</comment>
<name>A0A0G2I0J4_9EURO</name>
<gene>
    <name evidence="1" type="ORF">EMCG_00249</name>
</gene>
<accession>A0A0G2I0J4</accession>
<proteinExistence type="predicted"/>
<dbReference type="OrthoDB" id="10027013at2759"/>
<dbReference type="EMBL" id="LCZI01000936">
    <property type="protein sequence ID" value="KKZ63655.1"/>
    <property type="molecule type" value="Genomic_DNA"/>
</dbReference>
<dbReference type="Gene3D" id="3.40.50.150">
    <property type="entry name" value="Vaccinia Virus protein VP39"/>
    <property type="match status" value="1"/>
</dbReference>
<sequence length="130" mass="14540">MEVGNLHVHNLYVELQLPWTLATEPAGSVSEFDEGSFFRKVWDGGDDDGRFLMSQMSVDLDTLEKMVGTGSPVTRWREAHPDAVGTERDVVRVFRKEVERLLHEAGVEKGKEMVEGSQAGVLLIVKKKKA</sequence>
<dbReference type="InterPro" id="IPR029063">
    <property type="entry name" value="SAM-dependent_MTases_sf"/>
</dbReference>
<organism evidence="1 2">
    <name type="scientific">[Emmonsia] crescens</name>
    <dbReference type="NCBI Taxonomy" id="73230"/>
    <lineage>
        <taxon>Eukaryota</taxon>
        <taxon>Fungi</taxon>
        <taxon>Dikarya</taxon>
        <taxon>Ascomycota</taxon>
        <taxon>Pezizomycotina</taxon>
        <taxon>Eurotiomycetes</taxon>
        <taxon>Eurotiomycetidae</taxon>
        <taxon>Onygenales</taxon>
        <taxon>Ajellomycetaceae</taxon>
        <taxon>Emergomyces</taxon>
    </lineage>
</organism>
<protein>
    <submittedName>
        <fullName evidence="1">Uncharacterized protein</fullName>
    </submittedName>
</protein>
<reference evidence="2" key="1">
    <citation type="journal article" date="2015" name="PLoS Genet.">
        <title>The dynamic genome and transcriptome of the human fungal pathogen Blastomyces and close relative Emmonsia.</title>
        <authorList>
            <person name="Munoz J.F."/>
            <person name="Gauthier G.M."/>
            <person name="Desjardins C.A."/>
            <person name="Gallo J.E."/>
            <person name="Holder J."/>
            <person name="Sullivan T.D."/>
            <person name="Marty A.J."/>
            <person name="Carmen J.C."/>
            <person name="Chen Z."/>
            <person name="Ding L."/>
            <person name="Gujja S."/>
            <person name="Magrini V."/>
            <person name="Misas E."/>
            <person name="Mitreva M."/>
            <person name="Priest M."/>
            <person name="Saif S."/>
            <person name="Whiston E.A."/>
            <person name="Young S."/>
            <person name="Zeng Q."/>
            <person name="Goldman W.E."/>
            <person name="Mardis E.R."/>
            <person name="Taylor J.W."/>
            <person name="McEwen J.G."/>
            <person name="Clay O.K."/>
            <person name="Klein B.S."/>
            <person name="Cuomo C.A."/>
        </authorList>
    </citation>
    <scope>NUCLEOTIDE SEQUENCE [LARGE SCALE GENOMIC DNA]</scope>
    <source>
        <strain evidence="2">UAMH 3008</strain>
    </source>
</reference>
<dbReference type="VEuPathDB" id="FungiDB:EMCG_00249"/>
<dbReference type="AlphaFoldDB" id="A0A0G2I0J4"/>
<evidence type="ECO:0000313" key="1">
    <source>
        <dbReference type="EMBL" id="KKZ63655.1"/>
    </source>
</evidence>
<dbReference type="Proteomes" id="UP000034164">
    <property type="component" value="Unassembled WGS sequence"/>
</dbReference>
<evidence type="ECO:0000313" key="2">
    <source>
        <dbReference type="Proteomes" id="UP000034164"/>
    </source>
</evidence>